<dbReference type="RefSeq" id="WP_053924741.1">
    <property type="nucleotide sequence ID" value="NZ_LGKG01000137.1"/>
</dbReference>
<gene>
    <name evidence="2" type="ORF">ADL29_18215</name>
</gene>
<protein>
    <submittedName>
        <fullName evidence="2">Transposase</fullName>
    </submittedName>
</protein>
<dbReference type="PANTHER" id="PTHR30007">
    <property type="entry name" value="PHP DOMAIN PROTEIN"/>
    <property type="match status" value="1"/>
</dbReference>
<comment type="caution">
    <text evidence="2">The sequence shown here is derived from an EMBL/GenBank/DDBJ whole genome shotgun (WGS) entry which is preliminary data.</text>
</comment>
<keyword evidence="1" id="KW-1133">Transmembrane helix</keyword>
<dbReference type="Proteomes" id="UP000037982">
    <property type="component" value="Unassembled WGS sequence"/>
</dbReference>
<accession>A0A0N0XV64</accession>
<evidence type="ECO:0000313" key="3">
    <source>
        <dbReference type="Proteomes" id="UP000037982"/>
    </source>
</evidence>
<keyword evidence="1" id="KW-0472">Membrane</keyword>
<keyword evidence="3" id="KW-1185">Reference proteome</keyword>
<evidence type="ECO:0000313" key="2">
    <source>
        <dbReference type="EMBL" id="KPC62676.1"/>
    </source>
</evidence>
<dbReference type="NCBIfam" id="NF033580">
    <property type="entry name" value="transpos_IS5_3"/>
    <property type="match status" value="1"/>
</dbReference>
<proteinExistence type="predicted"/>
<organism evidence="2 3">
    <name type="scientific">Streptomyces chattanoogensis</name>
    <dbReference type="NCBI Taxonomy" id="66876"/>
    <lineage>
        <taxon>Bacteria</taxon>
        <taxon>Bacillati</taxon>
        <taxon>Actinomycetota</taxon>
        <taxon>Actinomycetes</taxon>
        <taxon>Kitasatosporales</taxon>
        <taxon>Streptomycetaceae</taxon>
        <taxon>Streptomyces</taxon>
    </lineage>
</organism>
<evidence type="ECO:0000256" key="1">
    <source>
        <dbReference type="SAM" id="Phobius"/>
    </source>
</evidence>
<sequence length="285" mass="31837">MPCPVVPSSLFEPLWEQFSALLPERPEFDPTHPLGCHRRRVPDRMVFGLVVEALVHGSGYERVATADCSDWTIRNRLREWSNLGLAHELHRIALTAYDKMIGLELSELPVDGCHTKAPCKGDKAGPSPVDRAKQGLKRSTLVDGGGIPLGLASASANRHDSVLLEPTIEAAKHQVGNLPTNATGHLDSAYDGKPSRRILDDHGLIGEIARKGVPAPIQVGMRWVVERTQSWMNGYGKIRRCFERDGRIVDFYLYLAAAFVTVRALIRRARKLYRWPSRPTARRLR</sequence>
<feature type="transmembrane region" description="Helical" evidence="1">
    <location>
        <begin position="248"/>
        <end position="266"/>
    </location>
</feature>
<name>A0A0N0XV64_9ACTN</name>
<dbReference type="EMBL" id="LGKG01000137">
    <property type="protein sequence ID" value="KPC62676.1"/>
    <property type="molecule type" value="Genomic_DNA"/>
</dbReference>
<reference evidence="3" key="1">
    <citation type="submission" date="2015-07" db="EMBL/GenBank/DDBJ databases">
        <authorList>
            <person name="Ju K.-S."/>
            <person name="Doroghazi J.R."/>
            <person name="Metcalf W.W."/>
        </authorList>
    </citation>
    <scope>NUCLEOTIDE SEQUENCE [LARGE SCALE GENOMIC DNA]</scope>
    <source>
        <strain evidence="3">NRRL ISP-5002</strain>
    </source>
</reference>
<keyword evidence="1" id="KW-0812">Transmembrane</keyword>
<dbReference type="AlphaFoldDB" id="A0A0N0XV64"/>
<dbReference type="PATRIC" id="fig|66876.3.peg.3983"/>
<dbReference type="PANTHER" id="PTHR30007:SF0">
    <property type="entry name" value="TRANSPOSASE"/>
    <property type="match status" value="1"/>
</dbReference>